<dbReference type="RefSeq" id="WP_354088672.1">
    <property type="nucleotide sequence ID" value="NZ_JBEPTF010000002.1"/>
</dbReference>
<gene>
    <name evidence="1" type="ORF">ABIE19_001647</name>
</gene>
<reference evidence="1 2" key="1">
    <citation type="submission" date="2024-06" db="EMBL/GenBank/DDBJ databases">
        <title>Sorghum-associated microbial communities from plants grown in Nebraska, USA.</title>
        <authorList>
            <person name="Schachtman D."/>
        </authorList>
    </citation>
    <scope>NUCLEOTIDE SEQUENCE [LARGE SCALE GENOMIC DNA]</scope>
    <source>
        <strain evidence="1 2">2814</strain>
    </source>
</reference>
<dbReference type="EMBL" id="JBEPTF010000002">
    <property type="protein sequence ID" value="MET4683717.1"/>
    <property type="molecule type" value="Genomic_DNA"/>
</dbReference>
<protein>
    <submittedName>
        <fullName evidence="1">Uncharacterized protein</fullName>
    </submittedName>
</protein>
<evidence type="ECO:0000313" key="1">
    <source>
        <dbReference type="EMBL" id="MET4683717.1"/>
    </source>
</evidence>
<keyword evidence="2" id="KW-1185">Reference proteome</keyword>
<comment type="caution">
    <text evidence="1">The sequence shown here is derived from an EMBL/GenBank/DDBJ whole genome shotgun (WGS) entry which is preliminary data.</text>
</comment>
<proteinExistence type="predicted"/>
<sequence length="49" mass="5533">MIDPRSIEKRHPRLLTWCAHLRQAGLPIREIAQLFNASVGDLIEAGIEP</sequence>
<name>A0ABV2RAX1_9CAUL</name>
<organism evidence="1 2">
    <name type="scientific">Brevundimonas faecalis</name>
    <dbReference type="NCBI Taxonomy" id="947378"/>
    <lineage>
        <taxon>Bacteria</taxon>
        <taxon>Pseudomonadati</taxon>
        <taxon>Pseudomonadota</taxon>
        <taxon>Alphaproteobacteria</taxon>
        <taxon>Caulobacterales</taxon>
        <taxon>Caulobacteraceae</taxon>
        <taxon>Brevundimonas</taxon>
    </lineage>
</organism>
<accession>A0ABV2RAX1</accession>
<evidence type="ECO:0000313" key="2">
    <source>
        <dbReference type="Proteomes" id="UP001549313"/>
    </source>
</evidence>
<dbReference type="Proteomes" id="UP001549313">
    <property type="component" value="Unassembled WGS sequence"/>
</dbReference>